<dbReference type="GO" id="GO:0009751">
    <property type="term" value="P:response to salicylic acid"/>
    <property type="evidence" value="ECO:0007669"/>
    <property type="project" value="UniProtKB-ARBA"/>
</dbReference>
<evidence type="ECO:0000256" key="2">
    <source>
        <dbReference type="ARBA" id="ARBA00023015"/>
    </source>
</evidence>
<dbReference type="EMBL" id="BQKI01000085">
    <property type="protein sequence ID" value="GJN34171.1"/>
    <property type="molecule type" value="Genomic_DNA"/>
</dbReference>
<feature type="region of interest" description="Disordered" evidence="7">
    <location>
        <begin position="85"/>
        <end position="114"/>
    </location>
</feature>
<comment type="subcellular location">
    <subcellularLocation>
        <location evidence="1">Nucleus</location>
    </subcellularLocation>
</comment>
<sequence length="304" mass="32690">MESFDANVGSRLVVTELSHIKELVMQLEEHLGGCGSHDLCKLLASQIFSTIERSIGMITSSNFDSGPKRSAAVVGLADGFKTTKKRKKMTEKMKNQVKVSSAGGGETPVDDGNSWRKYGQKEILGAKYPRGYYRCTYRHSQGCAAMKQVQRTDEDPTIFNVFYLGTHTCVPKTEAAAAAGIPEASVTMTVKTEGLAVAGDLKSWSTATTPFHKSSTPASVCLAPERSPFSAPSTSVNWPVSPATSGSNHNPSFSLYNASEWWAHSELQEVVSALVVASTPPVPAMDVTDELLDVVDMDVSSFLA</sequence>
<evidence type="ECO:0000256" key="7">
    <source>
        <dbReference type="SAM" id="MobiDB-lite"/>
    </source>
</evidence>
<dbReference type="InterPro" id="IPR003657">
    <property type="entry name" value="WRKY_dom"/>
</dbReference>
<keyword evidence="3" id="KW-0238">DNA-binding</keyword>
<dbReference type="PANTHER" id="PTHR32096:SF143">
    <property type="entry name" value="OS09G0334500 PROTEIN"/>
    <property type="match status" value="1"/>
</dbReference>
<feature type="domain" description="WRKY" evidence="8">
    <location>
        <begin position="104"/>
        <end position="167"/>
    </location>
</feature>
<dbReference type="InterPro" id="IPR036576">
    <property type="entry name" value="WRKY_dom_sf"/>
</dbReference>
<reference evidence="9" key="1">
    <citation type="journal article" date="2018" name="DNA Res.">
        <title>Multiple hybrid de novo genome assembly of finger millet, an orphan allotetraploid crop.</title>
        <authorList>
            <person name="Hatakeyama M."/>
            <person name="Aluri S."/>
            <person name="Balachadran M.T."/>
            <person name="Sivarajan S.R."/>
            <person name="Patrignani A."/>
            <person name="Gruter S."/>
            <person name="Poveda L."/>
            <person name="Shimizu-Inatsugi R."/>
            <person name="Baeten J."/>
            <person name="Francoijs K.J."/>
            <person name="Nataraja K.N."/>
            <person name="Reddy Y.A.N."/>
            <person name="Phadnis S."/>
            <person name="Ravikumar R.L."/>
            <person name="Schlapbach R."/>
            <person name="Sreeman S.M."/>
            <person name="Shimizu K.K."/>
        </authorList>
    </citation>
    <scope>NUCLEOTIDE SEQUENCE</scope>
</reference>
<dbReference type="SUPFAM" id="SSF118290">
    <property type="entry name" value="WRKY DNA-binding domain"/>
    <property type="match status" value="1"/>
</dbReference>
<evidence type="ECO:0000313" key="9">
    <source>
        <dbReference type="EMBL" id="GJN34171.1"/>
    </source>
</evidence>
<dbReference type="SMART" id="SM00774">
    <property type="entry name" value="WRKY"/>
    <property type="match status" value="1"/>
</dbReference>
<gene>
    <name evidence="9" type="primary">gb22815</name>
    <name evidence="9" type="ORF">PR202_gb22815</name>
</gene>
<dbReference type="GO" id="GO:0005634">
    <property type="term" value="C:nucleus"/>
    <property type="evidence" value="ECO:0007669"/>
    <property type="project" value="UniProtKB-SubCell"/>
</dbReference>
<evidence type="ECO:0000256" key="1">
    <source>
        <dbReference type="ARBA" id="ARBA00004123"/>
    </source>
</evidence>
<reference evidence="9" key="2">
    <citation type="submission" date="2021-12" db="EMBL/GenBank/DDBJ databases">
        <title>Resequencing data analysis of finger millet.</title>
        <authorList>
            <person name="Hatakeyama M."/>
            <person name="Aluri S."/>
            <person name="Balachadran M.T."/>
            <person name="Sivarajan S.R."/>
            <person name="Poveda L."/>
            <person name="Shimizu-Inatsugi R."/>
            <person name="Schlapbach R."/>
            <person name="Sreeman S.M."/>
            <person name="Shimizu K.K."/>
        </authorList>
    </citation>
    <scope>NUCLEOTIDE SEQUENCE</scope>
</reference>
<dbReference type="AlphaFoldDB" id="A0AAV5FIT4"/>
<dbReference type="Gene3D" id="2.20.25.80">
    <property type="entry name" value="WRKY domain"/>
    <property type="match status" value="1"/>
</dbReference>
<keyword evidence="2" id="KW-0805">Transcription regulation</keyword>
<evidence type="ECO:0000256" key="5">
    <source>
        <dbReference type="ARBA" id="ARBA00023242"/>
    </source>
</evidence>
<evidence type="ECO:0000256" key="4">
    <source>
        <dbReference type="ARBA" id="ARBA00023163"/>
    </source>
</evidence>
<dbReference type="GO" id="GO:0003700">
    <property type="term" value="F:DNA-binding transcription factor activity"/>
    <property type="evidence" value="ECO:0007669"/>
    <property type="project" value="InterPro"/>
</dbReference>
<evidence type="ECO:0000256" key="6">
    <source>
        <dbReference type="ARBA" id="ARBA00060850"/>
    </source>
</evidence>
<comment type="caution">
    <text evidence="9">The sequence shown here is derived from an EMBL/GenBank/DDBJ whole genome shotgun (WGS) entry which is preliminary data.</text>
</comment>
<comment type="similarity">
    <text evidence="6">Belongs to the WRKY group III family.</text>
</comment>
<dbReference type="Pfam" id="PF03106">
    <property type="entry name" value="WRKY"/>
    <property type="match status" value="1"/>
</dbReference>
<dbReference type="PROSITE" id="PS50811">
    <property type="entry name" value="WRKY"/>
    <property type="match status" value="1"/>
</dbReference>
<evidence type="ECO:0000313" key="10">
    <source>
        <dbReference type="Proteomes" id="UP001054889"/>
    </source>
</evidence>
<proteinExistence type="inferred from homology"/>
<evidence type="ECO:0000259" key="8">
    <source>
        <dbReference type="PROSITE" id="PS50811"/>
    </source>
</evidence>
<accession>A0AAV5FIT4</accession>
<dbReference type="PANTHER" id="PTHR32096">
    <property type="entry name" value="WRKY TRANSCRIPTION FACTOR 30-RELATED-RELATED"/>
    <property type="match status" value="1"/>
</dbReference>
<keyword evidence="10" id="KW-1185">Reference proteome</keyword>
<dbReference type="GO" id="GO:0010193">
    <property type="term" value="P:response to ozone"/>
    <property type="evidence" value="ECO:0007669"/>
    <property type="project" value="UniProtKB-ARBA"/>
</dbReference>
<dbReference type="GO" id="GO:0010150">
    <property type="term" value="P:leaf senescence"/>
    <property type="evidence" value="ECO:0007669"/>
    <property type="project" value="UniProtKB-ARBA"/>
</dbReference>
<keyword evidence="4" id="KW-0804">Transcription</keyword>
<dbReference type="GO" id="GO:0000976">
    <property type="term" value="F:transcription cis-regulatory region binding"/>
    <property type="evidence" value="ECO:0007669"/>
    <property type="project" value="TreeGrafter"/>
</dbReference>
<protein>
    <recommendedName>
        <fullName evidence="8">WRKY domain-containing protein</fullName>
    </recommendedName>
</protein>
<dbReference type="GO" id="GO:0042542">
    <property type="term" value="P:response to hydrogen peroxide"/>
    <property type="evidence" value="ECO:0007669"/>
    <property type="project" value="UniProtKB-ARBA"/>
</dbReference>
<evidence type="ECO:0000256" key="3">
    <source>
        <dbReference type="ARBA" id="ARBA00023125"/>
    </source>
</evidence>
<dbReference type="Proteomes" id="UP001054889">
    <property type="component" value="Unassembled WGS sequence"/>
</dbReference>
<keyword evidence="5" id="KW-0539">Nucleus</keyword>
<dbReference type="InterPro" id="IPR044810">
    <property type="entry name" value="WRKY_plant"/>
</dbReference>
<name>A0AAV5FIT4_ELECO</name>
<organism evidence="9 10">
    <name type="scientific">Eleusine coracana subsp. coracana</name>
    <dbReference type="NCBI Taxonomy" id="191504"/>
    <lineage>
        <taxon>Eukaryota</taxon>
        <taxon>Viridiplantae</taxon>
        <taxon>Streptophyta</taxon>
        <taxon>Embryophyta</taxon>
        <taxon>Tracheophyta</taxon>
        <taxon>Spermatophyta</taxon>
        <taxon>Magnoliopsida</taxon>
        <taxon>Liliopsida</taxon>
        <taxon>Poales</taxon>
        <taxon>Poaceae</taxon>
        <taxon>PACMAD clade</taxon>
        <taxon>Chloridoideae</taxon>
        <taxon>Cynodonteae</taxon>
        <taxon>Eleusininae</taxon>
        <taxon>Eleusine</taxon>
    </lineage>
</organism>
<dbReference type="FunFam" id="2.20.25.80:FF:000009">
    <property type="entry name" value="WRKY transcription factor 53"/>
    <property type="match status" value="1"/>
</dbReference>